<dbReference type="InterPro" id="IPR052544">
    <property type="entry name" value="Bacteriocin_Proc_Enz"/>
</dbReference>
<evidence type="ECO:0000256" key="1">
    <source>
        <dbReference type="SAM" id="MobiDB-lite"/>
    </source>
</evidence>
<dbReference type="InterPro" id="IPR020051">
    <property type="entry name" value="SagB-type_dehydrogenase"/>
</dbReference>
<feature type="compositionally biased region" description="Basic and acidic residues" evidence="1">
    <location>
        <begin position="1"/>
        <end position="10"/>
    </location>
</feature>
<dbReference type="Proteomes" id="UP000449710">
    <property type="component" value="Unassembled WGS sequence"/>
</dbReference>
<dbReference type="InterPro" id="IPR029479">
    <property type="entry name" value="Nitroreductase"/>
</dbReference>
<reference evidence="3 4" key="1">
    <citation type="submission" date="2019-04" db="EMBL/GenBank/DDBJ databases">
        <title>Isachenkonia alkalipeptolytica gen. nov. sp. nov. a new anaerobic, alkiliphilic organothrophic bacterium capable to reduce synthesized ferrihydrite isolated from a soda lake.</title>
        <authorList>
            <person name="Toshchakov S.V."/>
            <person name="Zavarzina D.G."/>
            <person name="Zhilina T.N."/>
            <person name="Kostrikina N.A."/>
            <person name="Kublanov I.V."/>
        </authorList>
    </citation>
    <scope>NUCLEOTIDE SEQUENCE [LARGE SCALE GENOMIC DNA]</scope>
    <source>
        <strain evidence="3 4">Z-1701</strain>
    </source>
</reference>
<dbReference type="AlphaFoldDB" id="A0AA43XJW5"/>
<evidence type="ECO:0000259" key="2">
    <source>
        <dbReference type="Pfam" id="PF00881"/>
    </source>
</evidence>
<dbReference type="Pfam" id="PF00881">
    <property type="entry name" value="Nitroreductase"/>
    <property type="match status" value="1"/>
</dbReference>
<proteinExistence type="predicted"/>
<feature type="region of interest" description="Disordered" evidence="1">
    <location>
        <begin position="1"/>
        <end position="35"/>
    </location>
</feature>
<gene>
    <name evidence="3" type="ORF">ISALK_01905</name>
</gene>
<dbReference type="CDD" id="cd02142">
    <property type="entry name" value="McbC_SagB-like_oxidoreductase"/>
    <property type="match status" value="1"/>
</dbReference>
<dbReference type="RefSeq" id="WP_160718560.1">
    <property type="nucleotide sequence ID" value="NZ_SUMG01000002.1"/>
</dbReference>
<sequence>MKRFEQERNMLKSGFSGEMESDQMKGMPQPPLEKPMESEDEVIDLPEVTGDLVTKKDVFQCIMDRRSHRNFKEDPMSLAEVSFLLYTTQGVKEVRGGGYASIRPVPSAGARHPFETYIGVTNVEGLEKGIYRYSGLKHQLIKVKTEEEIGEKMTIGARGQKFVGEAPVTFIWTVIPYRGEWRYDQRSHKPMLLDAGHLCHGLYLSAEALNLGTCAIAAYEQKLMDEIVGVDGEEEFVVYMSPVGKV</sequence>
<dbReference type="PANTHER" id="PTHR43745">
    <property type="entry name" value="NITROREDUCTASE MJ1384-RELATED"/>
    <property type="match status" value="1"/>
</dbReference>
<dbReference type="NCBIfam" id="TIGR03605">
    <property type="entry name" value="antibiot_sagB"/>
    <property type="match status" value="1"/>
</dbReference>
<accession>A0AA43XJW5</accession>
<protein>
    <submittedName>
        <fullName evidence="3">SagB/ThcOx family dehydrogenase</fullName>
    </submittedName>
</protein>
<dbReference type="Gene3D" id="3.40.109.10">
    <property type="entry name" value="NADH Oxidase"/>
    <property type="match status" value="1"/>
</dbReference>
<evidence type="ECO:0000313" key="3">
    <source>
        <dbReference type="EMBL" id="NBG87245.1"/>
    </source>
</evidence>
<evidence type="ECO:0000313" key="4">
    <source>
        <dbReference type="Proteomes" id="UP000449710"/>
    </source>
</evidence>
<keyword evidence="4" id="KW-1185">Reference proteome</keyword>
<dbReference type="GO" id="GO:0016491">
    <property type="term" value="F:oxidoreductase activity"/>
    <property type="evidence" value="ECO:0007669"/>
    <property type="project" value="InterPro"/>
</dbReference>
<comment type="caution">
    <text evidence="3">The sequence shown here is derived from an EMBL/GenBank/DDBJ whole genome shotgun (WGS) entry which is preliminary data.</text>
</comment>
<dbReference type="SUPFAM" id="SSF55469">
    <property type="entry name" value="FMN-dependent nitroreductase-like"/>
    <property type="match status" value="1"/>
</dbReference>
<dbReference type="PANTHER" id="PTHR43745:SF2">
    <property type="entry name" value="NITROREDUCTASE MJ1384-RELATED"/>
    <property type="match status" value="1"/>
</dbReference>
<dbReference type="InterPro" id="IPR000415">
    <property type="entry name" value="Nitroreductase-like"/>
</dbReference>
<dbReference type="EMBL" id="SUMG01000002">
    <property type="protein sequence ID" value="NBG87245.1"/>
    <property type="molecule type" value="Genomic_DNA"/>
</dbReference>
<organism evidence="3 4">
    <name type="scientific">Isachenkonia alkalipeptolytica</name>
    <dbReference type="NCBI Taxonomy" id="2565777"/>
    <lineage>
        <taxon>Bacteria</taxon>
        <taxon>Bacillati</taxon>
        <taxon>Bacillota</taxon>
        <taxon>Clostridia</taxon>
        <taxon>Eubacteriales</taxon>
        <taxon>Clostridiaceae</taxon>
        <taxon>Isachenkonia</taxon>
    </lineage>
</organism>
<name>A0AA43XJW5_9CLOT</name>
<feature type="domain" description="Nitroreductase" evidence="2">
    <location>
        <begin position="62"/>
        <end position="245"/>
    </location>
</feature>